<organism evidence="2 3">
    <name type="scientific">Marasmius tenuissimus</name>
    <dbReference type="NCBI Taxonomy" id="585030"/>
    <lineage>
        <taxon>Eukaryota</taxon>
        <taxon>Fungi</taxon>
        <taxon>Dikarya</taxon>
        <taxon>Basidiomycota</taxon>
        <taxon>Agaricomycotina</taxon>
        <taxon>Agaricomycetes</taxon>
        <taxon>Agaricomycetidae</taxon>
        <taxon>Agaricales</taxon>
        <taxon>Marasmiineae</taxon>
        <taxon>Marasmiaceae</taxon>
        <taxon>Marasmius</taxon>
    </lineage>
</organism>
<reference evidence="2 3" key="1">
    <citation type="submission" date="2024-05" db="EMBL/GenBank/DDBJ databases">
        <title>A draft genome resource for the thread blight pathogen Marasmius tenuissimus strain MS-2.</title>
        <authorList>
            <person name="Yulfo-Soto G.E."/>
            <person name="Baruah I.K."/>
            <person name="Amoako-Attah I."/>
            <person name="Bukari Y."/>
            <person name="Meinhardt L.W."/>
            <person name="Bailey B.A."/>
            <person name="Cohen S.P."/>
        </authorList>
    </citation>
    <scope>NUCLEOTIDE SEQUENCE [LARGE SCALE GENOMIC DNA]</scope>
    <source>
        <strain evidence="2 3">MS-2</strain>
    </source>
</reference>
<feature type="compositionally biased region" description="Polar residues" evidence="1">
    <location>
        <begin position="47"/>
        <end position="57"/>
    </location>
</feature>
<protein>
    <recommendedName>
        <fullName evidence="4">Late embryogenesis abundant protein</fullName>
    </recommendedName>
</protein>
<evidence type="ECO:0000313" key="2">
    <source>
        <dbReference type="EMBL" id="KAL0071532.1"/>
    </source>
</evidence>
<dbReference type="EMBL" id="JBBXMP010000003">
    <property type="protein sequence ID" value="KAL0071532.1"/>
    <property type="molecule type" value="Genomic_DNA"/>
</dbReference>
<proteinExistence type="predicted"/>
<name>A0ABR3AG20_9AGAR</name>
<evidence type="ECO:0000313" key="3">
    <source>
        <dbReference type="Proteomes" id="UP001437256"/>
    </source>
</evidence>
<feature type="region of interest" description="Disordered" evidence="1">
    <location>
        <begin position="1"/>
        <end position="102"/>
    </location>
</feature>
<sequence>MSSEQIRSGNQNPVSVPNEIDVGQAKTYSNLDKQQHGVVEARPGIIESSNIDPLNENSNKDDGWANATSTTNSGESMTSKATNMASDTVNKAKEMLTGSERK</sequence>
<dbReference type="Proteomes" id="UP001437256">
    <property type="component" value="Unassembled WGS sequence"/>
</dbReference>
<gene>
    <name evidence="2" type="ORF">AAF712_001389</name>
</gene>
<evidence type="ECO:0008006" key="4">
    <source>
        <dbReference type="Google" id="ProtNLM"/>
    </source>
</evidence>
<accession>A0ABR3AG20</accession>
<feature type="compositionally biased region" description="Polar residues" evidence="1">
    <location>
        <begin position="1"/>
        <end position="15"/>
    </location>
</feature>
<comment type="caution">
    <text evidence="2">The sequence shown here is derived from an EMBL/GenBank/DDBJ whole genome shotgun (WGS) entry which is preliminary data.</text>
</comment>
<evidence type="ECO:0000256" key="1">
    <source>
        <dbReference type="SAM" id="MobiDB-lite"/>
    </source>
</evidence>
<keyword evidence="3" id="KW-1185">Reference proteome</keyword>
<feature type="compositionally biased region" description="Polar residues" evidence="1">
    <location>
        <begin position="66"/>
        <end position="89"/>
    </location>
</feature>
<feature type="compositionally biased region" description="Basic and acidic residues" evidence="1">
    <location>
        <begin position="90"/>
        <end position="102"/>
    </location>
</feature>